<dbReference type="AlphaFoldDB" id="A0A934MCR3"/>
<evidence type="ECO:0000313" key="7">
    <source>
        <dbReference type="EMBL" id="MBI9114089.1"/>
    </source>
</evidence>
<proteinExistence type="inferred from homology"/>
<dbReference type="PANTHER" id="PTHR30480">
    <property type="entry name" value="BETA-HEXOSAMINIDASE-RELATED"/>
    <property type="match status" value="1"/>
</dbReference>
<dbReference type="SUPFAM" id="SSF51445">
    <property type="entry name" value="(Trans)glycosidases"/>
    <property type="match status" value="1"/>
</dbReference>
<evidence type="ECO:0000256" key="1">
    <source>
        <dbReference type="ARBA" id="ARBA00001231"/>
    </source>
</evidence>
<keyword evidence="8" id="KW-1185">Reference proteome</keyword>
<organism evidence="7 8">
    <name type="scientific">Sanguibacter suaedae</name>
    <dbReference type="NCBI Taxonomy" id="2795737"/>
    <lineage>
        <taxon>Bacteria</taxon>
        <taxon>Bacillati</taxon>
        <taxon>Actinomycetota</taxon>
        <taxon>Actinomycetes</taxon>
        <taxon>Micrococcales</taxon>
        <taxon>Sanguibacteraceae</taxon>
        <taxon>Sanguibacter</taxon>
    </lineage>
</organism>
<accession>A0A934MCR3</accession>
<evidence type="ECO:0000259" key="6">
    <source>
        <dbReference type="Pfam" id="PF00933"/>
    </source>
</evidence>
<reference evidence="7" key="1">
    <citation type="submission" date="2020-12" db="EMBL/GenBank/DDBJ databases">
        <title>Sanguibacter suaedae sp. nov., isolated from Suaeda aralocaspica.</title>
        <authorList>
            <person name="Ma Q."/>
        </authorList>
    </citation>
    <scope>NUCLEOTIDE SEQUENCE</scope>
    <source>
        <strain evidence="7">YZGR15</strain>
    </source>
</reference>
<keyword evidence="5" id="KW-0326">Glycosidase</keyword>
<name>A0A934MCR3_9MICO</name>
<dbReference type="GO" id="GO:0004563">
    <property type="term" value="F:beta-N-acetylhexosaminidase activity"/>
    <property type="evidence" value="ECO:0007669"/>
    <property type="project" value="UniProtKB-EC"/>
</dbReference>
<dbReference type="GO" id="GO:0009254">
    <property type="term" value="P:peptidoglycan turnover"/>
    <property type="evidence" value="ECO:0007669"/>
    <property type="project" value="TreeGrafter"/>
</dbReference>
<evidence type="ECO:0000256" key="4">
    <source>
        <dbReference type="ARBA" id="ARBA00022801"/>
    </source>
</evidence>
<sequence length="500" mass="50149">MADLREATAEAAALPLERAAGGVLVSRYQGSDATAAAAQVAELGLAGVLLFGDNVVSPEQVRASTDLVKEAGASDGRSWPVVVGVDQEGGVVQRLGEPWTQMPSFLAAGAAVTDDPAAGAAVVRDAARAGAAELRGSGFTVNFAPVADVTVGPADVTVGTRSAGSDPQTVATAATAAAEGLLEGGVLPGVKHFPGHGSVTTDSHVALPVQGATAAELAARDLVPFVEAVNSGAPMIMVSHVSVTAWDPGVPASLSAAAYDRLRTDLGFTGVAVTDSLDMGGVADGRTPEQVAVQALGAGADLLLTPTDVVAARDGIVAAVQDGTLPRERLDEALGRVVAMMRWQQKLADRADMTLAAGPDAVGTASDSARALGDASVTVVAGRCAAPLVGQRLHVRGGNQEDWDAFAAAAGRAGLAVVPLTEPADTTVRLLPGESTVRADVDVALGWPTVLASSTAPVQVATYGRTRQTFDATLAVLTGRQSAQGSLPVAVGRHPVGTGC</sequence>
<evidence type="ECO:0000256" key="3">
    <source>
        <dbReference type="ARBA" id="ARBA00012663"/>
    </source>
</evidence>
<dbReference type="Gene3D" id="3.20.20.300">
    <property type="entry name" value="Glycoside hydrolase, family 3, N-terminal domain"/>
    <property type="match status" value="1"/>
</dbReference>
<dbReference type="InterPro" id="IPR036962">
    <property type="entry name" value="Glyco_hydro_3_N_sf"/>
</dbReference>
<dbReference type="InterPro" id="IPR017853">
    <property type="entry name" value="GH"/>
</dbReference>
<comment type="similarity">
    <text evidence="2">Belongs to the glycosyl hydrolase 3 family.</text>
</comment>
<evidence type="ECO:0000313" key="8">
    <source>
        <dbReference type="Proteomes" id="UP000602087"/>
    </source>
</evidence>
<feature type="domain" description="Glycoside hydrolase family 3 N-terminal" evidence="6">
    <location>
        <begin position="32"/>
        <end position="338"/>
    </location>
</feature>
<dbReference type="EMBL" id="JAEINH010000002">
    <property type="protein sequence ID" value="MBI9114089.1"/>
    <property type="molecule type" value="Genomic_DNA"/>
</dbReference>
<comment type="caution">
    <text evidence="7">The sequence shown here is derived from an EMBL/GenBank/DDBJ whole genome shotgun (WGS) entry which is preliminary data.</text>
</comment>
<dbReference type="GO" id="GO:0005975">
    <property type="term" value="P:carbohydrate metabolic process"/>
    <property type="evidence" value="ECO:0007669"/>
    <property type="project" value="InterPro"/>
</dbReference>
<dbReference type="Pfam" id="PF00933">
    <property type="entry name" value="Glyco_hydro_3"/>
    <property type="match status" value="1"/>
</dbReference>
<keyword evidence="4" id="KW-0378">Hydrolase</keyword>
<gene>
    <name evidence="7" type="ORF">JAV76_03555</name>
</gene>
<evidence type="ECO:0000256" key="2">
    <source>
        <dbReference type="ARBA" id="ARBA00005336"/>
    </source>
</evidence>
<evidence type="ECO:0000256" key="5">
    <source>
        <dbReference type="ARBA" id="ARBA00023295"/>
    </source>
</evidence>
<comment type="catalytic activity">
    <reaction evidence="1">
        <text>Hydrolysis of terminal non-reducing N-acetyl-D-hexosamine residues in N-acetyl-beta-D-hexosaminides.</text>
        <dbReference type="EC" id="3.2.1.52"/>
    </reaction>
</comment>
<dbReference type="InterPro" id="IPR001764">
    <property type="entry name" value="Glyco_hydro_3_N"/>
</dbReference>
<dbReference type="Proteomes" id="UP000602087">
    <property type="component" value="Unassembled WGS sequence"/>
</dbReference>
<dbReference type="EC" id="3.2.1.52" evidence="3"/>
<dbReference type="PANTHER" id="PTHR30480:SF13">
    <property type="entry name" value="BETA-HEXOSAMINIDASE"/>
    <property type="match status" value="1"/>
</dbReference>
<protein>
    <recommendedName>
        <fullName evidence="3">beta-N-acetylhexosaminidase</fullName>
        <ecNumber evidence="3">3.2.1.52</ecNumber>
    </recommendedName>
</protein>
<dbReference type="InterPro" id="IPR050226">
    <property type="entry name" value="NagZ_Beta-hexosaminidase"/>
</dbReference>